<dbReference type="GO" id="GO:0042586">
    <property type="term" value="F:peptide deformylase activity"/>
    <property type="evidence" value="ECO:0007669"/>
    <property type="project" value="UniProtKB-EC"/>
</dbReference>
<comment type="cofactor">
    <cofactor evidence="6">
        <name>Fe(2+)</name>
        <dbReference type="ChEBI" id="CHEBI:29033"/>
    </cofactor>
    <text evidence="6">Binds 1 Fe(2+) ion.</text>
</comment>
<dbReference type="InterPro" id="IPR023635">
    <property type="entry name" value="Peptide_deformylase"/>
</dbReference>
<sequence length="175" mass="19826">MPSRRVLKMGNRQLASPSKPLENFAREGRSYPGLNELLQDMLATMKEKGGVGIAAPQIGCSQRVIMFGFEKSARYPNERPVPFTILINPIIKILSQEMNDGWEGCLSVPGLRGLVSRYNKIEYSGYDPDGKPISRVVEGFHARIVQHEYDHLDGILFPQRLKDLQNFGFEDELQF</sequence>
<dbReference type="PIRSF" id="PIRSF004749">
    <property type="entry name" value="Pep_def"/>
    <property type="match status" value="1"/>
</dbReference>
<dbReference type="SUPFAM" id="SSF56420">
    <property type="entry name" value="Peptide deformylase"/>
    <property type="match status" value="1"/>
</dbReference>
<gene>
    <name evidence="6 7" type="primary">def</name>
    <name evidence="7" type="ORF">PXX05_01955</name>
</gene>
<organism evidence="7 8">
    <name type="scientific">Legionella cardiaca</name>
    <dbReference type="NCBI Taxonomy" id="1071983"/>
    <lineage>
        <taxon>Bacteria</taxon>
        <taxon>Pseudomonadati</taxon>
        <taxon>Pseudomonadota</taxon>
        <taxon>Gammaproteobacteria</taxon>
        <taxon>Legionellales</taxon>
        <taxon>Legionellaceae</taxon>
        <taxon>Legionella</taxon>
    </lineage>
</organism>
<dbReference type="EMBL" id="CP119078">
    <property type="protein sequence ID" value="WED43563.1"/>
    <property type="molecule type" value="Genomic_DNA"/>
</dbReference>
<reference evidence="7 8" key="1">
    <citation type="submission" date="2023-02" db="EMBL/GenBank/DDBJ databases">
        <title>Genome Sequence of L. cardiaca H63T.</title>
        <authorList>
            <person name="Lopez A.E."/>
            <person name="Cianciotto N.P."/>
        </authorList>
    </citation>
    <scope>NUCLEOTIDE SEQUENCE [LARGE SCALE GENOMIC DNA]</scope>
    <source>
        <strain evidence="7 8">H63</strain>
    </source>
</reference>
<evidence type="ECO:0000256" key="1">
    <source>
        <dbReference type="ARBA" id="ARBA00010759"/>
    </source>
</evidence>
<feature type="active site" evidence="6">
    <location>
        <position position="148"/>
    </location>
</feature>
<keyword evidence="2 6" id="KW-0479">Metal-binding</keyword>
<evidence type="ECO:0000256" key="5">
    <source>
        <dbReference type="ARBA" id="ARBA00023004"/>
    </source>
</evidence>
<evidence type="ECO:0000256" key="2">
    <source>
        <dbReference type="ARBA" id="ARBA00022723"/>
    </source>
</evidence>
<proteinExistence type="inferred from homology"/>
<protein>
    <recommendedName>
        <fullName evidence="6">Peptide deformylase</fullName>
        <shortName evidence="6">PDF</shortName>
        <ecNumber evidence="6">3.5.1.88</ecNumber>
    </recommendedName>
    <alternativeName>
        <fullName evidence="6">Polypeptide deformylase</fullName>
    </alternativeName>
</protein>
<dbReference type="PANTHER" id="PTHR10458">
    <property type="entry name" value="PEPTIDE DEFORMYLASE"/>
    <property type="match status" value="1"/>
</dbReference>
<dbReference type="RefSeq" id="WP_275089372.1">
    <property type="nucleotide sequence ID" value="NZ_CP119078.1"/>
</dbReference>
<accession>A0ABY8ASC7</accession>
<keyword evidence="8" id="KW-1185">Reference proteome</keyword>
<comment type="similarity">
    <text evidence="1 6">Belongs to the polypeptide deformylase family.</text>
</comment>
<dbReference type="EC" id="3.5.1.88" evidence="6"/>
<dbReference type="NCBIfam" id="NF001159">
    <property type="entry name" value="PRK00150.1-3"/>
    <property type="match status" value="1"/>
</dbReference>
<keyword evidence="3 6" id="KW-0378">Hydrolase</keyword>
<name>A0ABY8ASC7_9GAMM</name>
<dbReference type="PANTHER" id="PTHR10458:SF20">
    <property type="entry name" value="PEPTIDE DEFORMYLASE 1"/>
    <property type="match status" value="1"/>
</dbReference>
<evidence type="ECO:0000256" key="6">
    <source>
        <dbReference type="HAMAP-Rule" id="MF_00163"/>
    </source>
</evidence>
<dbReference type="NCBIfam" id="TIGR00079">
    <property type="entry name" value="pept_deformyl"/>
    <property type="match status" value="1"/>
</dbReference>
<keyword evidence="4 6" id="KW-0648">Protein biosynthesis</keyword>
<dbReference type="Gene3D" id="3.90.45.10">
    <property type="entry name" value="Peptide deformylase"/>
    <property type="match status" value="1"/>
</dbReference>
<keyword evidence="5 6" id="KW-0408">Iron</keyword>
<feature type="binding site" evidence="6">
    <location>
        <position position="105"/>
    </location>
    <ligand>
        <name>Fe cation</name>
        <dbReference type="ChEBI" id="CHEBI:24875"/>
    </ligand>
</feature>
<comment type="catalytic activity">
    <reaction evidence="6">
        <text>N-terminal N-formyl-L-methionyl-[peptide] + H2O = N-terminal L-methionyl-[peptide] + formate</text>
        <dbReference type="Rhea" id="RHEA:24420"/>
        <dbReference type="Rhea" id="RHEA-COMP:10639"/>
        <dbReference type="Rhea" id="RHEA-COMP:10640"/>
        <dbReference type="ChEBI" id="CHEBI:15377"/>
        <dbReference type="ChEBI" id="CHEBI:15740"/>
        <dbReference type="ChEBI" id="CHEBI:49298"/>
        <dbReference type="ChEBI" id="CHEBI:64731"/>
        <dbReference type="EC" id="3.5.1.88"/>
    </reaction>
</comment>
<dbReference type="Proteomes" id="UP001222087">
    <property type="component" value="Chromosome"/>
</dbReference>
<feature type="binding site" evidence="6">
    <location>
        <position position="147"/>
    </location>
    <ligand>
        <name>Fe cation</name>
        <dbReference type="ChEBI" id="CHEBI:24875"/>
    </ligand>
</feature>
<dbReference type="Pfam" id="PF01327">
    <property type="entry name" value="Pep_deformylase"/>
    <property type="match status" value="1"/>
</dbReference>
<evidence type="ECO:0000256" key="3">
    <source>
        <dbReference type="ARBA" id="ARBA00022801"/>
    </source>
</evidence>
<evidence type="ECO:0000313" key="7">
    <source>
        <dbReference type="EMBL" id="WED43563.1"/>
    </source>
</evidence>
<dbReference type="InterPro" id="IPR036821">
    <property type="entry name" value="Peptide_deformylase_sf"/>
</dbReference>
<dbReference type="PRINTS" id="PR01576">
    <property type="entry name" value="PDEFORMYLASE"/>
</dbReference>
<comment type="function">
    <text evidence="6">Removes the formyl group from the N-terminal Met of newly synthesized proteins. Requires at least a dipeptide for an efficient rate of reaction. N-terminal L-methionine is a prerequisite for activity but the enzyme has broad specificity at other positions.</text>
</comment>
<dbReference type="HAMAP" id="MF_00163">
    <property type="entry name" value="Pep_deformylase"/>
    <property type="match status" value="1"/>
</dbReference>
<feature type="binding site" evidence="6">
    <location>
        <position position="151"/>
    </location>
    <ligand>
        <name>Fe cation</name>
        <dbReference type="ChEBI" id="CHEBI:24875"/>
    </ligand>
</feature>
<evidence type="ECO:0000313" key="8">
    <source>
        <dbReference type="Proteomes" id="UP001222087"/>
    </source>
</evidence>
<evidence type="ECO:0000256" key="4">
    <source>
        <dbReference type="ARBA" id="ARBA00022917"/>
    </source>
</evidence>
<dbReference type="CDD" id="cd00487">
    <property type="entry name" value="Pep_deformylase"/>
    <property type="match status" value="1"/>
</dbReference>